<dbReference type="Proteomes" id="UP000076858">
    <property type="component" value="Unassembled WGS sequence"/>
</dbReference>
<organism evidence="1 2">
    <name type="scientific">Daphnia magna</name>
    <dbReference type="NCBI Taxonomy" id="35525"/>
    <lineage>
        <taxon>Eukaryota</taxon>
        <taxon>Metazoa</taxon>
        <taxon>Ecdysozoa</taxon>
        <taxon>Arthropoda</taxon>
        <taxon>Crustacea</taxon>
        <taxon>Branchiopoda</taxon>
        <taxon>Diplostraca</taxon>
        <taxon>Cladocera</taxon>
        <taxon>Anomopoda</taxon>
        <taxon>Daphniidae</taxon>
        <taxon>Daphnia</taxon>
    </lineage>
</organism>
<keyword evidence="2" id="KW-1185">Reference proteome</keyword>
<reference evidence="1 2" key="1">
    <citation type="submission" date="2016-03" db="EMBL/GenBank/DDBJ databases">
        <title>EvidentialGene: Evidence-directed Construction of Genes on Genomes.</title>
        <authorList>
            <person name="Gilbert D.G."/>
            <person name="Choi J.-H."/>
            <person name="Mockaitis K."/>
            <person name="Colbourne J."/>
            <person name="Pfrender M."/>
        </authorList>
    </citation>
    <scope>NUCLEOTIDE SEQUENCE [LARGE SCALE GENOMIC DNA]</scope>
    <source>
        <strain evidence="1 2">Xinb3</strain>
        <tissue evidence="1">Complete organism</tissue>
    </source>
</reference>
<evidence type="ECO:0000313" key="1">
    <source>
        <dbReference type="EMBL" id="KZR98188.1"/>
    </source>
</evidence>
<protein>
    <submittedName>
        <fullName evidence="1">Uncharacterized protein</fullName>
    </submittedName>
</protein>
<dbReference type="EMBL" id="LRGB01018066">
    <property type="protein sequence ID" value="KZR98188.1"/>
    <property type="molecule type" value="Genomic_DNA"/>
</dbReference>
<name>A0A164FV10_9CRUS</name>
<proteinExistence type="predicted"/>
<comment type="caution">
    <text evidence="1">The sequence shown here is derived from an EMBL/GenBank/DDBJ whole genome shotgun (WGS) entry which is preliminary data.</text>
</comment>
<evidence type="ECO:0000313" key="2">
    <source>
        <dbReference type="Proteomes" id="UP000076858"/>
    </source>
</evidence>
<gene>
    <name evidence="1" type="ORF">APZ42_006511</name>
</gene>
<dbReference type="AlphaFoldDB" id="A0A164FV10"/>
<sequence length="41" mass="4878">MKFFVAGFVVDKQGKDFFYHSRQDIYSKSHNVLTTNHNELE</sequence>
<accession>A0A164FV10</accession>